<keyword evidence="1" id="KW-0812">Transmembrane</keyword>
<feature type="transmembrane region" description="Helical" evidence="1">
    <location>
        <begin position="21"/>
        <end position="39"/>
    </location>
</feature>
<proteinExistence type="predicted"/>
<keyword evidence="1" id="KW-0472">Membrane</keyword>
<keyword evidence="3" id="KW-1185">Reference proteome</keyword>
<dbReference type="PANTHER" id="PTHR40076:SF1">
    <property type="entry name" value="MEMBRANE PROTEIN"/>
    <property type="match status" value="1"/>
</dbReference>
<name>A0A7X1Z6W5_9LACT</name>
<comment type="caution">
    <text evidence="2">The sequence shown here is derived from an EMBL/GenBank/DDBJ whole genome shotgun (WGS) entry which is preliminary data.</text>
</comment>
<dbReference type="OrthoDB" id="9784844at2"/>
<dbReference type="RefSeq" id="WP_153495086.1">
    <property type="nucleotide sequence ID" value="NZ_CAXYUY010000009.1"/>
</dbReference>
<accession>A0A7X1Z6W5</accession>
<dbReference type="Proteomes" id="UP000439550">
    <property type="component" value="Unassembled WGS sequence"/>
</dbReference>
<evidence type="ECO:0000313" key="3">
    <source>
        <dbReference type="Proteomes" id="UP000439550"/>
    </source>
</evidence>
<dbReference type="AlphaFoldDB" id="A0A7X1Z6W5"/>
<organism evidence="2 3">
    <name type="scientific">Lactococcus hircilactis</name>
    <dbReference type="NCBI Taxonomy" id="1494462"/>
    <lineage>
        <taxon>Bacteria</taxon>
        <taxon>Bacillati</taxon>
        <taxon>Bacillota</taxon>
        <taxon>Bacilli</taxon>
        <taxon>Lactobacillales</taxon>
        <taxon>Streptococcaceae</taxon>
        <taxon>Lactococcus</taxon>
    </lineage>
</organism>
<dbReference type="InterPro" id="IPR010380">
    <property type="entry name" value="DUF975"/>
</dbReference>
<evidence type="ECO:0000313" key="2">
    <source>
        <dbReference type="EMBL" id="MQW38703.1"/>
    </source>
</evidence>
<dbReference type="PANTHER" id="PTHR40076">
    <property type="entry name" value="MEMBRANE PROTEIN-RELATED"/>
    <property type="match status" value="1"/>
</dbReference>
<sequence length="236" mass="26956">MKNSDLKKQAKAVIYREGAGKAIGLFIIPIVISILNFIYNTGRSFSAMMANYRYVMGLTTVKPVVQSSVMTTVVFPILSIFVLFVGISITFTLIAMFREKERKINAQADMFQVFKRDVFFKVLCLQLWQFLFLFLWTLLFVIPGIVKAFSYSQSNMILFDKLKDGTYTNSRDIITESRVMMNGYKGKYFYMILSFIGWSILVSITLGFAGIYVYPFAAATLVAFYENLKNGNLKTI</sequence>
<evidence type="ECO:0000256" key="1">
    <source>
        <dbReference type="SAM" id="Phobius"/>
    </source>
</evidence>
<gene>
    <name evidence="2" type="ORF">GHI93_01895</name>
</gene>
<protein>
    <submittedName>
        <fullName evidence="2">DUF975 family protein</fullName>
    </submittedName>
</protein>
<feature type="transmembrane region" description="Helical" evidence="1">
    <location>
        <begin position="118"/>
        <end position="146"/>
    </location>
</feature>
<reference evidence="2 3" key="1">
    <citation type="submission" date="2019-10" db="EMBL/GenBank/DDBJ databases">
        <authorList>
            <person name="Dong K."/>
        </authorList>
    </citation>
    <scope>NUCLEOTIDE SEQUENCE [LARGE SCALE GENOMIC DNA]</scope>
    <source>
        <strain evidence="2 3">DSM 28960</strain>
    </source>
</reference>
<dbReference type="EMBL" id="WITJ01000002">
    <property type="protein sequence ID" value="MQW38703.1"/>
    <property type="molecule type" value="Genomic_DNA"/>
</dbReference>
<keyword evidence="1" id="KW-1133">Transmembrane helix</keyword>
<feature type="transmembrane region" description="Helical" evidence="1">
    <location>
        <begin position="188"/>
        <end position="214"/>
    </location>
</feature>
<feature type="transmembrane region" description="Helical" evidence="1">
    <location>
        <begin position="73"/>
        <end position="97"/>
    </location>
</feature>
<dbReference type="Pfam" id="PF06161">
    <property type="entry name" value="DUF975"/>
    <property type="match status" value="1"/>
</dbReference>